<keyword evidence="15" id="KW-1185">Reference proteome</keyword>
<evidence type="ECO:0000313" key="14">
    <source>
        <dbReference type="EMBL" id="CAG5121180.1"/>
    </source>
</evidence>
<evidence type="ECO:0000256" key="11">
    <source>
        <dbReference type="PIRSR" id="PIRSR621190-4"/>
    </source>
</evidence>
<dbReference type="GO" id="GO:0005615">
    <property type="term" value="C:extracellular space"/>
    <property type="evidence" value="ECO:0007669"/>
    <property type="project" value="TreeGrafter"/>
</dbReference>
<feature type="binding site" evidence="10">
    <location>
        <position position="59"/>
    </location>
    <ligand>
        <name>Ca(2+)</name>
        <dbReference type="ChEBI" id="CHEBI:29108"/>
        <label>1</label>
    </ligand>
</feature>
<feature type="binding site" evidence="10">
    <location>
        <position position="151"/>
    </location>
    <ligand>
        <name>Ca(2+)</name>
        <dbReference type="ChEBI" id="CHEBI:29108"/>
        <label>5</label>
    </ligand>
</feature>
<dbReference type="GO" id="GO:0030574">
    <property type="term" value="P:collagen catabolic process"/>
    <property type="evidence" value="ECO:0007669"/>
    <property type="project" value="TreeGrafter"/>
</dbReference>
<dbReference type="EMBL" id="CAJHNH020001034">
    <property type="protein sequence ID" value="CAG5121180.1"/>
    <property type="molecule type" value="Genomic_DNA"/>
</dbReference>
<evidence type="ECO:0000256" key="4">
    <source>
        <dbReference type="ARBA" id="ARBA00022737"/>
    </source>
</evidence>
<feature type="binding site" evidence="10">
    <location>
        <position position="32"/>
    </location>
    <ligand>
        <name>Zn(2+)</name>
        <dbReference type="ChEBI" id="CHEBI:29105"/>
        <label>1</label>
    </ligand>
</feature>
<dbReference type="GO" id="GO:0004222">
    <property type="term" value="F:metalloendopeptidase activity"/>
    <property type="evidence" value="ECO:0007669"/>
    <property type="project" value="InterPro"/>
</dbReference>
<comment type="cofactor">
    <cofactor evidence="10">
        <name>Ca(2+)</name>
        <dbReference type="ChEBI" id="CHEBI:29108"/>
    </cofactor>
    <text evidence="10">Can bind about 5 Ca(2+) ions per subunit.</text>
</comment>
<evidence type="ECO:0000256" key="2">
    <source>
        <dbReference type="ARBA" id="ARBA00022670"/>
    </source>
</evidence>
<dbReference type="InterPro" id="IPR024079">
    <property type="entry name" value="MetalloPept_cat_dom_sf"/>
</dbReference>
<reference evidence="14" key="1">
    <citation type="submission" date="2021-04" db="EMBL/GenBank/DDBJ databases">
        <authorList>
            <consortium name="Molecular Ecology Group"/>
        </authorList>
    </citation>
    <scope>NUCLEOTIDE SEQUENCE</scope>
</reference>
<dbReference type="OrthoDB" id="406838at2759"/>
<protein>
    <recommendedName>
        <fullName evidence="13">Peptidase metallopeptidase domain-containing protein</fullName>
    </recommendedName>
</protein>
<keyword evidence="7" id="KW-0482">Metalloprotease</keyword>
<dbReference type="PROSITE" id="PS51642">
    <property type="entry name" value="HEMOPEXIN_2"/>
    <property type="match status" value="4"/>
</dbReference>
<dbReference type="SUPFAM" id="SSF55486">
    <property type="entry name" value="Metalloproteases ('zincins'), catalytic domain"/>
    <property type="match status" value="1"/>
</dbReference>
<evidence type="ECO:0000256" key="1">
    <source>
        <dbReference type="ARBA" id="ARBA00010370"/>
    </source>
</evidence>
<evidence type="ECO:0000256" key="9">
    <source>
        <dbReference type="PIRSR" id="PIRSR621190-1"/>
    </source>
</evidence>
<comment type="similarity">
    <text evidence="1">Belongs to the peptidase M10A family.</text>
</comment>
<feature type="binding site" evidence="10">
    <location>
        <position position="89"/>
    </location>
    <ligand>
        <name>Zn(2+)</name>
        <dbReference type="ChEBI" id="CHEBI:29105"/>
        <label>2</label>
        <note>catalytic</note>
    </ligand>
</feature>
<dbReference type="AlphaFoldDB" id="A0A8S3Z0X5"/>
<feature type="binding site" evidence="10">
    <location>
        <position position="38"/>
    </location>
    <ligand>
        <name>Ca(2+)</name>
        <dbReference type="ChEBI" id="CHEBI:29108"/>
        <label>3</label>
    </ligand>
</feature>
<evidence type="ECO:0000256" key="12">
    <source>
        <dbReference type="PROSITE-ProRule" id="PRU01011"/>
    </source>
</evidence>
<dbReference type="GO" id="GO:0031012">
    <property type="term" value="C:extracellular matrix"/>
    <property type="evidence" value="ECO:0007669"/>
    <property type="project" value="InterPro"/>
</dbReference>
<feature type="binding site" evidence="10">
    <location>
        <position position="285"/>
    </location>
    <ligand>
        <name>Ca(2+)</name>
        <dbReference type="ChEBI" id="CHEBI:29108"/>
        <label>4</label>
    </ligand>
</feature>
<feature type="repeat" description="Hemopexin" evidence="12">
    <location>
        <begin position="191"/>
        <end position="234"/>
    </location>
</feature>
<evidence type="ECO:0000256" key="5">
    <source>
        <dbReference type="ARBA" id="ARBA00022801"/>
    </source>
</evidence>
<dbReference type="CDD" id="cd00094">
    <property type="entry name" value="HX"/>
    <property type="match status" value="1"/>
</dbReference>
<dbReference type="PANTHER" id="PTHR10201:SF331">
    <property type="entry name" value="MATRIX METALLOPROTEINASE-14-LIKE ISOFORM X1"/>
    <property type="match status" value="1"/>
</dbReference>
<dbReference type="GO" id="GO:0006508">
    <property type="term" value="P:proteolysis"/>
    <property type="evidence" value="ECO:0007669"/>
    <property type="project" value="UniProtKB-KW"/>
</dbReference>
<keyword evidence="10" id="KW-0106">Calcium</keyword>
<keyword evidence="5" id="KW-0378">Hydrolase</keyword>
<dbReference type="Gene3D" id="3.40.390.10">
    <property type="entry name" value="Collagenase (Catalytic Domain)"/>
    <property type="match status" value="1"/>
</dbReference>
<keyword evidence="2" id="KW-0645">Protease</keyword>
<dbReference type="Proteomes" id="UP000678393">
    <property type="component" value="Unassembled WGS sequence"/>
</dbReference>
<feature type="active site" evidence="9">
    <location>
        <position position="80"/>
    </location>
</feature>
<dbReference type="Pfam" id="PF00045">
    <property type="entry name" value="Hemopexin"/>
    <property type="match status" value="4"/>
</dbReference>
<dbReference type="PANTHER" id="PTHR10201">
    <property type="entry name" value="MATRIX METALLOPROTEINASE"/>
    <property type="match status" value="1"/>
</dbReference>
<keyword evidence="3 10" id="KW-0479">Metal-binding</keyword>
<feature type="repeat" description="Hemopexin" evidence="12">
    <location>
        <begin position="282"/>
        <end position="328"/>
    </location>
</feature>
<dbReference type="Gene3D" id="2.110.10.10">
    <property type="entry name" value="Hemopexin-like domain"/>
    <property type="match status" value="1"/>
</dbReference>
<feature type="non-terminal residue" evidence="14">
    <location>
        <position position="1"/>
    </location>
</feature>
<evidence type="ECO:0000256" key="8">
    <source>
        <dbReference type="ARBA" id="ARBA00023145"/>
    </source>
</evidence>
<feature type="binding site" evidence="10">
    <location>
        <position position="54"/>
    </location>
    <ligand>
        <name>Ca(2+)</name>
        <dbReference type="ChEBI" id="CHEBI:29108"/>
        <label>2</label>
    </ligand>
</feature>
<feature type="repeat" description="Hemopexin" evidence="12">
    <location>
        <begin position="235"/>
        <end position="281"/>
    </location>
</feature>
<feature type="binding site" evidence="10">
    <location>
        <position position="45"/>
    </location>
    <ligand>
        <name>Zn(2+)</name>
        <dbReference type="ChEBI" id="CHEBI:29105"/>
        <label>1</label>
    </ligand>
</feature>
<comment type="caution">
    <text evidence="14">The sequence shown here is derived from an EMBL/GenBank/DDBJ whole genome shotgun (WGS) entry which is preliminary data.</text>
</comment>
<feature type="binding site" evidence="10">
    <location>
        <position position="30"/>
    </location>
    <ligand>
        <name>Zn(2+)</name>
        <dbReference type="ChEBI" id="CHEBI:29105"/>
        <label>1</label>
    </ligand>
</feature>
<dbReference type="Pfam" id="PF00413">
    <property type="entry name" value="Peptidase_M10"/>
    <property type="match status" value="1"/>
</dbReference>
<dbReference type="FunFam" id="2.110.10.10:FF:000007">
    <property type="entry name" value="stromelysin-3 isoform X2"/>
    <property type="match status" value="1"/>
</dbReference>
<feature type="modified residue" description="Phosphotyrosine; by PKDCC" evidence="11">
    <location>
        <position position="223"/>
    </location>
</feature>
<keyword evidence="8" id="KW-0865">Zymogen</keyword>
<name>A0A8S3Z0X5_9EUPU</name>
<evidence type="ECO:0000256" key="6">
    <source>
        <dbReference type="ARBA" id="ARBA00022833"/>
    </source>
</evidence>
<feature type="binding site" evidence="10">
    <location>
        <position position="52"/>
    </location>
    <ligand>
        <name>Ca(2+)</name>
        <dbReference type="ChEBI" id="CHEBI:29108"/>
        <label>2</label>
    </ligand>
</feature>
<dbReference type="InterPro" id="IPR033739">
    <property type="entry name" value="M10A_MMP"/>
</dbReference>
<comment type="cofactor">
    <cofactor evidence="10">
        <name>Zn(2+)</name>
        <dbReference type="ChEBI" id="CHEBI:29105"/>
    </cofactor>
    <text evidence="10">Binds 2 Zn(2+) ions per subunit.</text>
</comment>
<evidence type="ECO:0000259" key="13">
    <source>
        <dbReference type="SMART" id="SM00235"/>
    </source>
</evidence>
<dbReference type="SMART" id="SM00120">
    <property type="entry name" value="HX"/>
    <property type="match status" value="4"/>
</dbReference>
<dbReference type="GO" id="GO:0008270">
    <property type="term" value="F:zinc ion binding"/>
    <property type="evidence" value="ECO:0007669"/>
    <property type="project" value="InterPro"/>
</dbReference>
<accession>A0A8S3Z0X5</accession>
<dbReference type="InterPro" id="IPR021190">
    <property type="entry name" value="Pept_M10A"/>
</dbReference>
<keyword evidence="6 10" id="KW-0862">Zinc</keyword>
<dbReference type="InterPro" id="IPR018487">
    <property type="entry name" value="Hemopexin-like_repeat"/>
</dbReference>
<evidence type="ECO:0000313" key="15">
    <source>
        <dbReference type="Proteomes" id="UP000678393"/>
    </source>
</evidence>
<dbReference type="PRINTS" id="PR00138">
    <property type="entry name" value="MATRIXIN"/>
</dbReference>
<feature type="binding site" evidence="10">
    <location>
        <position position="61"/>
    </location>
    <ligand>
        <name>Ca(2+)</name>
        <dbReference type="ChEBI" id="CHEBI:29108"/>
        <label>1</label>
    </ligand>
</feature>
<dbReference type="CDD" id="cd04278">
    <property type="entry name" value="ZnMc_MMP"/>
    <property type="match status" value="1"/>
</dbReference>
<gene>
    <name evidence="14" type="ORF">CUNI_LOCUS6738</name>
</gene>
<feature type="binding site" evidence="10">
    <location>
        <position position="97"/>
    </location>
    <ligand>
        <name>Zn(2+)</name>
        <dbReference type="ChEBI" id="CHEBI:29105"/>
        <label>2</label>
        <note>catalytic</note>
    </ligand>
</feature>
<feature type="binding site" evidence="10">
    <location>
        <position position="61"/>
    </location>
    <ligand>
        <name>Ca(2+)</name>
        <dbReference type="ChEBI" id="CHEBI:29108"/>
        <label>3</label>
    </ligand>
</feature>
<feature type="binding site" evidence="10">
    <location>
        <position position="197"/>
    </location>
    <ligand>
        <name>Ca(2+)</name>
        <dbReference type="ChEBI" id="CHEBI:29108"/>
        <label>5</label>
    </ligand>
</feature>
<evidence type="ECO:0000256" key="3">
    <source>
        <dbReference type="ARBA" id="ARBA00022723"/>
    </source>
</evidence>
<dbReference type="SMART" id="SM00235">
    <property type="entry name" value="ZnMc"/>
    <property type="match status" value="1"/>
</dbReference>
<evidence type="ECO:0000256" key="10">
    <source>
        <dbReference type="PIRSR" id="PIRSR621190-2"/>
    </source>
</evidence>
<feature type="binding site" evidence="10">
    <location>
        <position position="149"/>
    </location>
    <ligand>
        <name>Ca(2+)</name>
        <dbReference type="ChEBI" id="CHEBI:29108"/>
        <label>4</label>
    </ligand>
</feature>
<feature type="binding site" evidence="10">
    <location>
        <position position="83"/>
    </location>
    <ligand>
        <name>Zn(2+)</name>
        <dbReference type="ChEBI" id="CHEBI:29105"/>
        <label>2</label>
        <note>catalytic</note>
    </ligand>
</feature>
<evidence type="ECO:0000256" key="7">
    <source>
        <dbReference type="ARBA" id="ARBA00023049"/>
    </source>
</evidence>
<feature type="repeat" description="Hemopexin" evidence="12">
    <location>
        <begin position="145"/>
        <end position="190"/>
    </location>
</feature>
<dbReference type="InterPro" id="IPR006026">
    <property type="entry name" value="Peptidase_Metallo"/>
</dbReference>
<keyword evidence="4" id="KW-0677">Repeat</keyword>
<dbReference type="InterPro" id="IPR036375">
    <property type="entry name" value="Hemopexin-like_dom_sf"/>
</dbReference>
<organism evidence="14 15">
    <name type="scientific">Candidula unifasciata</name>
    <dbReference type="NCBI Taxonomy" id="100452"/>
    <lineage>
        <taxon>Eukaryota</taxon>
        <taxon>Metazoa</taxon>
        <taxon>Spiralia</taxon>
        <taxon>Lophotrochozoa</taxon>
        <taxon>Mollusca</taxon>
        <taxon>Gastropoda</taxon>
        <taxon>Heterobranchia</taxon>
        <taxon>Euthyneura</taxon>
        <taxon>Panpulmonata</taxon>
        <taxon>Eupulmonata</taxon>
        <taxon>Stylommatophora</taxon>
        <taxon>Helicina</taxon>
        <taxon>Helicoidea</taxon>
        <taxon>Geomitridae</taxon>
        <taxon>Candidula</taxon>
    </lineage>
</organism>
<feature type="binding site" evidence="10">
    <location>
        <position position="195"/>
    </location>
    <ligand>
        <name>Ca(2+)</name>
        <dbReference type="ChEBI" id="CHEBI:29108"/>
        <label>4</label>
    </ligand>
</feature>
<proteinExistence type="inferred from homology"/>
<sequence>VWADVTPLKFTLRPFNERADIDVRFARRHHGDGNPFDGRGRTLAHAFFPQFGGDVHFDDDEDWTVNMSSGVNMLQVAAHEFGHSLGLSHSDVSTAIMAPFYRGYKRDFRLDPDDIGAIQELYEMEKIPPTRAGGPILTIPKICTDSKIDAITMNSDGYTYIFRGTQYYRLNSYGIDEGYPKEIDQDWKGITGPIDSALHWDNGYTYIFKGHYYWKFYNFKLIYVRSISEGFKGIPGNIDASFVWGGNGKTYFIKGDQYWRYTVSHVDPGYPKPMSVWVGLPSHIDAALKWKNGRTYFFSGDLYYRYNDVDFRVDKSYPRGTDSWWLGCPDKQQISQITGIVAGTNDQLQESDNTVSLSQNRAQNNLSEGHSHNEGDSSSDQFLQMQAGGEAGTVDFFHEDDTSAADSNLKCTCHVTFTLILIAAAIIFLSR</sequence>
<feature type="binding site" evidence="10">
    <location>
        <position position="79"/>
    </location>
    <ligand>
        <name>Zn(2+)</name>
        <dbReference type="ChEBI" id="CHEBI:29105"/>
        <label>2</label>
        <note>catalytic</note>
    </ligand>
</feature>
<feature type="binding site" evidence="10">
    <location>
        <position position="37"/>
    </location>
    <ligand>
        <name>Ca(2+)</name>
        <dbReference type="ChEBI" id="CHEBI:29108"/>
        <label>3</label>
    </ligand>
</feature>
<dbReference type="GO" id="GO:0030198">
    <property type="term" value="P:extracellular matrix organization"/>
    <property type="evidence" value="ECO:0007669"/>
    <property type="project" value="TreeGrafter"/>
</dbReference>
<dbReference type="SUPFAM" id="SSF50923">
    <property type="entry name" value="Hemopexin-like domain"/>
    <property type="match status" value="1"/>
</dbReference>
<dbReference type="InterPro" id="IPR001818">
    <property type="entry name" value="Pept_M10_metallopeptidase"/>
</dbReference>
<feature type="binding site" evidence="10">
    <location>
        <position position="56"/>
    </location>
    <ligand>
        <name>Zn(2+)</name>
        <dbReference type="ChEBI" id="CHEBI:29105"/>
        <label>1</label>
    </ligand>
</feature>
<feature type="binding site" evidence="10">
    <location>
        <position position="58"/>
    </location>
    <ligand>
        <name>Ca(2+)</name>
        <dbReference type="ChEBI" id="CHEBI:29108"/>
        <label>3</label>
    </ligand>
</feature>
<feature type="domain" description="Peptidase metallopeptidase" evidence="13">
    <location>
        <begin position="1"/>
        <end position="124"/>
    </location>
</feature>
<feature type="binding site" evidence="10">
    <location>
        <position position="20"/>
    </location>
    <ligand>
        <name>Ca(2+)</name>
        <dbReference type="ChEBI" id="CHEBI:29108"/>
        <label>2</label>
    </ligand>
</feature>
<dbReference type="InterPro" id="IPR000585">
    <property type="entry name" value="Hemopexin-like_dom"/>
</dbReference>